<keyword evidence="3" id="KW-1185">Reference proteome</keyword>
<keyword evidence="1" id="KW-0472">Membrane</keyword>
<gene>
    <name evidence="2" type="ORF">C8E83_1617</name>
</gene>
<accession>A0A495IGG3</accession>
<organism evidence="2 3">
    <name type="scientific">Frondihabitans australicus</name>
    <dbReference type="NCBI Taxonomy" id="386892"/>
    <lineage>
        <taxon>Bacteria</taxon>
        <taxon>Bacillati</taxon>
        <taxon>Actinomycetota</taxon>
        <taxon>Actinomycetes</taxon>
        <taxon>Micrococcales</taxon>
        <taxon>Microbacteriaceae</taxon>
        <taxon>Frondihabitans</taxon>
    </lineage>
</organism>
<dbReference type="RefSeq" id="WP_121369242.1">
    <property type="nucleotide sequence ID" value="NZ_RBKS01000001.1"/>
</dbReference>
<dbReference type="Gene3D" id="1.25.40.10">
    <property type="entry name" value="Tetratricopeptide repeat domain"/>
    <property type="match status" value="1"/>
</dbReference>
<keyword evidence="1" id="KW-0812">Transmembrane</keyword>
<dbReference type="SUPFAM" id="SSF48452">
    <property type="entry name" value="TPR-like"/>
    <property type="match status" value="1"/>
</dbReference>
<dbReference type="AlphaFoldDB" id="A0A495IGG3"/>
<evidence type="ECO:0000256" key="1">
    <source>
        <dbReference type="SAM" id="Phobius"/>
    </source>
</evidence>
<sequence>MKGRVAAIVMCVVLALYLVLVGQRAVLFVRAGEPIAVVLGIALIVLPIIGVYALLVEIRFGILTEKMVKQLAAEGELPVDDVPKRPSGRYEREAADAAFPGYADAVRAAPDDWRAWFRLGLAYDACGDRRRARGAIRRSMRLRRVSRVAA</sequence>
<protein>
    <recommendedName>
        <fullName evidence="4">Tetratricopeptide repeat protein</fullName>
    </recommendedName>
</protein>
<dbReference type="EMBL" id="RBKS01000001">
    <property type="protein sequence ID" value="RKR74498.1"/>
    <property type="molecule type" value="Genomic_DNA"/>
</dbReference>
<dbReference type="Proteomes" id="UP000280008">
    <property type="component" value="Unassembled WGS sequence"/>
</dbReference>
<feature type="transmembrane region" description="Helical" evidence="1">
    <location>
        <begin position="34"/>
        <end position="56"/>
    </location>
</feature>
<evidence type="ECO:0008006" key="4">
    <source>
        <dbReference type="Google" id="ProtNLM"/>
    </source>
</evidence>
<keyword evidence="1" id="KW-1133">Transmembrane helix</keyword>
<proteinExistence type="predicted"/>
<dbReference type="InterPro" id="IPR011990">
    <property type="entry name" value="TPR-like_helical_dom_sf"/>
</dbReference>
<evidence type="ECO:0000313" key="2">
    <source>
        <dbReference type="EMBL" id="RKR74498.1"/>
    </source>
</evidence>
<reference evidence="2 3" key="1">
    <citation type="submission" date="2018-10" db="EMBL/GenBank/DDBJ databases">
        <title>Sequencing the genomes of 1000 actinobacteria strains.</title>
        <authorList>
            <person name="Klenk H.-P."/>
        </authorList>
    </citation>
    <scope>NUCLEOTIDE SEQUENCE [LARGE SCALE GENOMIC DNA]</scope>
    <source>
        <strain evidence="2 3">DSM 17894</strain>
    </source>
</reference>
<comment type="caution">
    <text evidence="2">The sequence shown here is derived from an EMBL/GenBank/DDBJ whole genome shotgun (WGS) entry which is preliminary data.</text>
</comment>
<evidence type="ECO:0000313" key="3">
    <source>
        <dbReference type="Proteomes" id="UP000280008"/>
    </source>
</evidence>
<name>A0A495IGG3_9MICO</name>
<dbReference type="OrthoDB" id="4485518at2"/>